<evidence type="ECO:0000256" key="9">
    <source>
        <dbReference type="ARBA" id="ARBA00047885"/>
    </source>
</evidence>
<dbReference type="EMBL" id="VXIS01000050">
    <property type="protein sequence ID" value="KAA8910081.1"/>
    <property type="molecule type" value="Genomic_DNA"/>
</dbReference>
<evidence type="ECO:0000256" key="8">
    <source>
        <dbReference type="ARBA" id="ARBA00047306"/>
    </source>
</evidence>
<evidence type="ECO:0000256" key="3">
    <source>
        <dbReference type="ARBA" id="ARBA00022679"/>
    </source>
</evidence>
<dbReference type="FunFam" id="3.40.50.150:FF:000025">
    <property type="entry name" value="N-terminal Xaa-Pro-Lys N-methyltransferase 1"/>
    <property type="match status" value="1"/>
</dbReference>
<comment type="similarity">
    <text evidence="1">Belongs to the methyltransferase superfamily. NTM1 family.</text>
</comment>
<organism evidence="13 14">
    <name type="scientific">Sphaerosporella brunnea</name>
    <dbReference type="NCBI Taxonomy" id="1250544"/>
    <lineage>
        <taxon>Eukaryota</taxon>
        <taxon>Fungi</taxon>
        <taxon>Dikarya</taxon>
        <taxon>Ascomycota</taxon>
        <taxon>Pezizomycotina</taxon>
        <taxon>Pezizomycetes</taxon>
        <taxon>Pezizales</taxon>
        <taxon>Pyronemataceae</taxon>
        <taxon>Sphaerosporella</taxon>
    </lineage>
</organism>
<gene>
    <name evidence="13" type="ORF">FN846DRAFT_898086</name>
</gene>
<keyword evidence="14" id="KW-1185">Reference proteome</keyword>
<dbReference type="EC" id="2.1.1.244" evidence="5"/>
<evidence type="ECO:0000313" key="14">
    <source>
        <dbReference type="Proteomes" id="UP000326924"/>
    </source>
</evidence>
<dbReference type="Gene3D" id="3.40.50.150">
    <property type="entry name" value="Vaccinia Virus protein VP39"/>
    <property type="match status" value="1"/>
</dbReference>
<dbReference type="InterPro" id="IPR008576">
    <property type="entry name" value="MeTrfase_NTM1"/>
</dbReference>
<dbReference type="InParanoid" id="A0A5J5F1S0"/>
<evidence type="ECO:0000256" key="2">
    <source>
        <dbReference type="ARBA" id="ARBA00022603"/>
    </source>
</evidence>
<dbReference type="GO" id="GO:0071885">
    <property type="term" value="F:N-terminal protein N-methyltransferase activity"/>
    <property type="evidence" value="ECO:0007669"/>
    <property type="project" value="UniProtKB-EC"/>
</dbReference>
<feature type="binding site" evidence="12">
    <location>
        <position position="69"/>
    </location>
    <ligand>
        <name>S-adenosyl-L-methionine</name>
        <dbReference type="ChEBI" id="CHEBI:59789"/>
    </ligand>
</feature>
<comment type="catalytic activity">
    <reaction evidence="9">
        <text>N-terminal L-prolyl-L-prolyl-L-lysyl-[protein] + 2 S-adenosyl-L-methionine = N-terminal N,N-dimethyl-L-prolyl-L-prolyl-L-lysyl-[protein] + 2 S-adenosyl-L-homocysteine + 2 H(+)</text>
        <dbReference type="Rhea" id="RHEA:54736"/>
        <dbReference type="Rhea" id="RHEA-COMP:13787"/>
        <dbReference type="Rhea" id="RHEA-COMP:13974"/>
        <dbReference type="ChEBI" id="CHEBI:15378"/>
        <dbReference type="ChEBI" id="CHEBI:57856"/>
        <dbReference type="ChEBI" id="CHEBI:59789"/>
        <dbReference type="ChEBI" id="CHEBI:138059"/>
        <dbReference type="ChEBI" id="CHEBI:138318"/>
        <dbReference type="EC" id="2.1.1.244"/>
    </reaction>
</comment>
<evidence type="ECO:0000256" key="7">
    <source>
        <dbReference type="ARBA" id="ARBA00043129"/>
    </source>
</evidence>
<comment type="catalytic activity">
    <reaction evidence="10">
        <text>N-terminal L-alanyl-L-prolyl-L-lysyl-[protein] + 3 S-adenosyl-L-methionine = N-terminal N,N,N-trimethyl-L-alanyl-L-prolyl-L-lysyl-[protein] + 3 S-adenosyl-L-homocysteine + 3 H(+)</text>
        <dbReference type="Rhea" id="RHEA:54712"/>
        <dbReference type="Rhea" id="RHEA-COMP:13785"/>
        <dbReference type="Rhea" id="RHEA-COMP:13971"/>
        <dbReference type="ChEBI" id="CHEBI:15378"/>
        <dbReference type="ChEBI" id="CHEBI:57856"/>
        <dbReference type="ChEBI" id="CHEBI:59789"/>
        <dbReference type="ChEBI" id="CHEBI:138057"/>
        <dbReference type="ChEBI" id="CHEBI:138315"/>
        <dbReference type="EC" id="2.1.1.244"/>
    </reaction>
</comment>
<dbReference type="SUPFAM" id="SSF53335">
    <property type="entry name" value="S-adenosyl-L-methionine-dependent methyltransferases"/>
    <property type="match status" value="1"/>
</dbReference>
<keyword evidence="2 13" id="KW-0489">Methyltransferase</keyword>
<evidence type="ECO:0000256" key="1">
    <source>
        <dbReference type="ARBA" id="ARBA00009059"/>
    </source>
</evidence>
<evidence type="ECO:0000256" key="6">
    <source>
        <dbReference type="ARBA" id="ARBA00039449"/>
    </source>
</evidence>
<dbReference type="GO" id="GO:0005737">
    <property type="term" value="C:cytoplasm"/>
    <property type="evidence" value="ECO:0007669"/>
    <property type="project" value="TreeGrafter"/>
</dbReference>
<proteinExistence type="inferred from homology"/>
<comment type="caution">
    <text evidence="13">The sequence shown here is derived from an EMBL/GenBank/DDBJ whole genome shotgun (WGS) entry which is preliminary data.</text>
</comment>
<dbReference type="InterPro" id="IPR029063">
    <property type="entry name" value="SAM-dependent_MTases_sf"/>
</dbReference>
<dbReference type="OrthoDB" id="1298661at2759"/>
<dbReference type="PIRSF" id="PIRSF016958">
    <property type="entry name" value="DUF858_MeTrfase_lik"/>
    <property type="match status" value="1"/>
</dbReference>
<sequence length="232" mass="26063">MSGPESPKPADADIDTQKQLDYWNSVDATPNGMLGGFEHISRIDIQGSKNFFGKLKLDRTPPMRIADCGAGIGRITKHFLAKINNQVVIDIVEPVKKFTDEIESPENFKEEKEAGKIGQIFNVGLKDWTPEKGAYWMIWNQWCVGHLTDAALVEYFKRCAEGIQEGGVIVVKENISNCPDDVYDELDSSVTRTDHKFRALFKDAGLKVIKTEVQRGLPSSLFQVRSYALRPQ</sequence>
<dbReference type="AlphaFoldDB" id="A0A5J5F1S0"/>
<evidence type="ECO:0000313" key="13">
    <source>
        <dbReference type="EMBL" id="KAA8910081.1"/>
    </source>
</evidence>
<dbReference type="FunCoup" id="A0A5J5F1S0">
    <property type="interactions" value="524"/>
</dbReference>
<dbReference type="GO" id="GO:0032259">
    <property type="term" value="P:methylation"/>
    <property type="evidence" value="ECO:0007669"/>
    <property type="project" value="UniProtKB-KW"/>
</dbReference>
<evidence type="ECO:0000256" key="11">
    <source>
        <dbReference type="ARBA" id="ARBA00082558"/>
    </source>
</evidence>
<dbReference type="Pfam" id="PF05891">
    <property type="entry name" value="Methyltransf_PK"/>
    <property type="match status" value="1"/>
</dbReference>
<feature type="binding site" evidence="12">
    <location>
        <position position="141"/>
    </location>
    <ligand>
        <name>S-adenosyl-L-methionine</name>
        <dbReference type="ChEBI" id="CHEBI:59789"/>
    </ligand>
</feature>
<dbReference type="PANTHER" id="PTHR12753:SF0">
    <property type="entry name" value="ALPHA N-TERMINAL PROTEIN METHYLTRANSFERASE 1"/>
    <property type="match status" value="1"/>
</dbReference>
<feature type="binding site" evidence="12">
    <location>
        <position position="74"/>
    </location>
    <ligand>
        <name>S-adenosyl-L-methionine</name>
        <dbReference type="ChEBI" id="CHEBI:59789"/>
    </ligand>
</feature>
<evidence type="ECO:0000256" key="4">
    <source>
        <dbReference type="ARBA" id="ARBA00022691"/>
    </source>
</evidence>
<keyword evidence="3 13" id="KW-0808">Transferase</keyword>
<evidence type="ECO:0000256" key="5">
    <source>
        <dbReference type="ARBA" id="ARBA00039112"/>
    </source>
</evidence>
<evidence type="ECO:0000256" key="12">
    <source>
        <dbReference type="PIRSR" id="PIRSR016958-1"/>
    </source>
</evidence>
<dbReference type="PANTHER" id="PTHR12753">
    <property type="entry name" value="AD-003 - RELATED"/>
    <property type="match status" value="1"/>
</dbReference>
<name>A0A5J5F1S0_9PEZI</name>
<dbReference type="Proteomes" id="UP000326924">
    <property type="component" value="Unassembled WGS sequence"/>
</dbReference>
<accession>A0A5J5F1S0</accession>
<evidence type="ECO:0000256" key="10">
    <source>
        <dbReference type="ARBA" id="ARBA00048167"/>
    </source>
</evidence>
<reference evidence="13 14" key="1">
    <citation type="submission" date="2019-09" db="EMBL/GenBank/DDBJ databases">
        <title>Draft genome of the ectomycorrhizal ascomycete Sphaerosporella brunnea.</title>
        <authorList>
            <consortium name="DOE Joint Genome Institute"/>
            <person name="Benucci G.M."/>
            <person name="Marozzi G."/>
            <person name="Antonielli L."/>
            <person name="Sanchez S."/>
            <person name="Marco P."/>
            <person name="Wang X."/>
            <person name="Falini L.B."/>
            <person name="Barry K."/>
            <person name="Haridas S."/>
            <person name="Lipzen A."/>
            <person name="Labutti K."/>
            <person name="Grigoriev I.V."/>
            <person name="Murat C."/>
            <person name="Martin F."/>
            <person name="Albertini E."/>
            <person name="Donnini D."/>
            <person name="Bonito G."/>
        </authorList>
    </citation>
    <scope>NUCLEOTIDE SEQUENCE [LARGE SCALE GENOMIC DNA]</scope>
    <source>
        <strain evidence="13 14">Sb_GMNB300</strain>
    </source>
</reference>
<protein>
    <recommendedName>
        <fullName evidence="6">Alpha N-terminal protein methyltransferase 1</fullName>
        <ecNumber evidence="5">2.1.1.244</ecNumber>
    </recommendedName>
    <alternativeName>
        <fullName evidence="11">Translation associated element 1</fullName>
    </alternativeName>
    <alternativeName>
        <fullName evidence="7">X-Pro-Lys N-terminal protein methyltransferase 1</fullName>
    </alternativeName>
</protein>
<comment type="catalytic activity">
    <reaction evidence="8">
        <text>N-terminal L-seryl-L-prolyl-L-lysyl-[protein] + 3 S-adenosyl-L-methionine = N-terminal N,N,N-trimethyl-L-seryl-L-prolyl-L-lysyl-[protein] + 3 S-adenosyl-L-homocysteine + 3 H(+)</text>
        <dbReference type="Rhea" id="RHEA:54724"/>
        <dbReference type="Rhea" id="RHEA-COMP:13789"/>
        <dbReference type="Rhea" id="RHEA-COMP:13973"/>
        <dbReference type="ChEBI" id="CHEBI:15378"/>
        <dbReference type="ChEBI" id="CHEBI:57856"/>
        <dbReference type="ChEBI" id="CHEBI:59789"/>
        <dbReference type="ChEBI" id="CHEBI:138061"/>
        <dbReference type="ChEBI" id="CHEBI:138317"/>
        <dbReference type="EC" id="2.1.1.244"/>
    </reaction>
</comment>
<keyword evidence="4 12" id="KW-0949">S-adenosyl-L-methionine</keyword>